<keyword evidence="1" id="KW-0472">Membrane</keyword>
<organism evidence="3 4">
    <name type="scientific">Rhodohalobacter barkolensis</name>
    <dbReference type="NCBI Taxonomy" id="2053187"/>
    <lineage>
        <taxon>Bacteria</taxon>
        <taxon>Pseudomonadati</taxon>
        <taxon>Balneolota</taxon>
        <taxon>Balneolia</taxon>
        <taxon>Balneolales</taxon>
        <taxon>Balneolaceae</taxon>
        <taxon>Rhodohalobacter</taxon>
    </lineage>
</organism>
<keyword evidence="1" id="KW-1133">Transmembrane helix</keyword>
<feature type="domain" description="Mce/MlaD" evidence="2">
    <location>
        <begin position="34"/>
        <end position="109"/>
    </location>
</feature>
<proteinExistence type="predicted"/>
<keyword evidence="4" id="KW-1185">Reference proteome</keyword>
<comment type="caution">
    <text evidence="3">The sequence shown here is derived from an EMBL/GenBank/DDBJ whole genome shotgun (WGS) entry which is preliminary data.</text>
</comment>
<name>A0A2N0VHQ8_9BACT</name>
<evidence type="ECO:0000256" key="1">
    <source>
        <dbReference type="SAM" id="Phobius"/>
    </source>
</evidence>
<evidence type="ECO:0000313" key="4">
    <source>
        <dbReference type="Proteomes" id="UP000233398"/>
    </source>
</evidence>
<protein>
    <recommendedName>
        <fullName evidence="2">Mce/MlaD domain-containing protein</fullName>
    </recommendedName>
</protein>
<sequence>MKNEVKIGVTVLLAIIVAVVGFRFMRDVPIFRQTLEVSAVFERGDGINRGSLVNLKGVKVGSVSRVQLTQDNQVRITMQLNEDLKLPENSVASLTSLGIVEGKSIVIEMGDSENNVEYGGEIEGNYVEGVTEVLSSKGEQLAGDVSESLSELNNFLRQLNATLDDDTRMTVDQTLRNADSAMKTISETLTQNQQEIDSAISAASKTMMQLDTLTTNNRPRVDSLMVSLEENINELSKVRVQLEEASTSLNEILDKINRGEGTVGKLVNDPSLYENMDQLSKELSELVKGINEDPGRYLKHMDIIELF</sequence>
<keyword evidence="1" id="KW-0812">Transmembrane</keyword>
<dbReference type="InterPro" id="IPR052336">
    <property type="entry name" value="MlaD_Phospholipid_Transporter"/>
</dbReference>
<dbReference type="PANTHER" id="PTHR33371">
    <property type="entry name" value="INTERMEMBRANE PHOSPHOLIPID TRANSPORT SYSTEM BINDING PROTEIN MLAD-RELATED"/>
    <property type="match status" value="1"/>
</dbReference>
<dbReference type="PANTHER" id="PTHR33371:SF4">
    <property type="entry name" value="INTERMEMBRANE PHOSPHOLIPID TRANSPORT SYSTEM BINDING PROTEIN MLAD"/>
    <property type="match status" value="1"/>
</dbReference>
<dbReference type="Pfam" id="PF02470">
    <property type="entry name" value="MlaD"/>
    <property type="match status" value="1"/>
</dbReference>
<feature type="transmembrane region" description="Helical" evidence="1">
    <location>
        <begin position="7"/>
        <end position="25"/>
    </location>
</feature>
<reference evidence="3 4" key="1">
    <citation type="submission" date="2017-11" db="EMBL/GenBank/DDBJ databases">
        <title>Rhodohalobacter 15182 sp. nov., isolated from a salt lake.</title>
        <authorList>
            <person name="Han S."/>
        </authorList>
    </citation>
    <scope>NUCLEOTIDE SEQUENCE [LARGE SCALE GENOMIC DNA]</scope>
    <source>
        <strain evidence="3 4">15182</strain>
    </source>
</reference>
<dbReference type="OrthoDB" id="9769132at2"/>
<dbReference type="InterPro" id="IPR003399">
    <property type="entry name" value="Mce/MlaD"/>
</dbReference>
<evidence type="ECO:0000259" key="2">
    <source>
        <dbReference type="Pfam" id="PF02470"/>
    </source>
</evidence>
<dbReference type="EMBL" id="PISP01000002">
    <property type="protein sequence ID" value="PKD43668.1"/>
    <property type="molecule type" value="Genomic_DNA"/>
</dbReference>
<dbReference type="Proteomes" id="UP000233398">
    <property type="component" value="Unassembled WGS sequence"/>
</dbReference>
<dbReference type="RefSeq" id="WP_101073209.1">
    <property type="nucleotide sequence ID" value="NZ_PISP01000002.1"/>
</dbReference>
<accession>A0A2N0VHQ8</accession>
<gene>
    <name evidence="3" type="ORF">CWD77_08880</name>
</gene>
<evidence type="ECO:0000313" key="3">
    <source>
        <dbReference type="EMBL" id="PKD43668.1"/>
    </source>
</evidence>
<dbReference type="AlphaFoldDB" id="A0A2N0VHQ8"/>